<feature type="transmembrane region" description="Helical" evidence="14">
    <location>
        <begin position="77"/>
        <end position="97"/>
    </location>
</feature>
<dbReference type="FunFam" id="1.10.3730.20:FF:000026">
    <property type="entry name" value="Solute carrier family 35, member G1"/>
    <property type="match status" value="1"/>
</dbReference>
<keyword evidence="4 14" id="KW-0812">Transmembrane</keyword>
<evidence type="ECO:0000256" key="8">
    <source>
        <dbReference type="ARBA" id="ARBA00023136"/>
    </source>
</evidence>
<feature type="transmembrane region" description="Helical" evidence="14">
    <location>
        <begin position="172"/>
        <end position="190"/>
    </location>
</feature>
<evidence type="ECO:0000256" key="4">
    <source>
        <dbReference type="ARBA" id="ARBA00022692"/>
    </source>
</evidence>
<feature type="transmembrane region" description="Helical" evidence="14">
    <location>
        <begin position="132"/>
        <end position="152"/>
    </location>
</feature>
<evidence type="ECO:0000256" key="14">
    <source>
        <dbReference type="SAM" id="Phobius"/>
    </source>
</evidence>
<evidence type="ECO:0000256" key="12">
    <source>
        <dbReference type="ARBA" id="ARBA00074441"/>
    </source>
</evidence>
<comment type="similarity">
    <text evidence="10">Belongs to the TMEM20 family.</text>
</comment>
<keyword evidence="3" id="KW-1003">Cell membrane</keyword>
<evidence type="ECO:0000256" key="9">
    <source>
        <dbReference type="ARBA" id="ARBA00059734"/>
    </source>
</evidence>
<organism evidence="16 17">
    <name type="scientific">Nematostella vectensis</name>
    <name type="common">Starlet sea anemone</name>
    <dbReference type="NCBI Taxonomy" id="45351"/>
    <lineage>
        <taxon>Eukaryota</taxon>
        <taxon>Metazoa</taxon>
        <taxon>Cnidaria</taxon>
        <taxon>Anthozoa</taxon>
        <taxon>Hexacorallia</taxon>
        <taxon>Actiniaria</taxon>
        <taxon>Edwardsiidae</taxon>
        <taxon>Nematostella</taxon>
    </lineage>
</organism>
<dbReference type="GO" id="GO:0005789">
    <property type="term" value="C:endoplasmic reticulum membrane"/>
    <property type="evidence" value="ECO:0007669"/>
    <property type="project" value="UniProtKB-SubCell"/>
</dbReference>
<accession>A7S825</accession>
<comment type="subunit">
    <text evidence="11">Interacts with STIM1; stimulated by depletion of intracellular calcium. Interacts with ORAI1. Interacts with the plasma membrane calcium-transporting ATPases ATP2B1 and ATP2B4. Interacts with ATP1A1, ATP2A2, KPNB1 and XPO1.</text>
</comment>
<comment type="subcellular location">
    <subcellularLocation>
        <location evidence="2">Cell membrane</location>
        <topology evidence="2">Multi-pass membrane protein</topology>
    </subcellularLocation>
    <subcellularLocation>
        <location evidence="1">Endoplasmic reticulum membrane</location>
        <topology evidence="1">Multi-pass membrane protein</topology>
    </subcellularLocation>
</comment>
<keyword evidence="5" id="KW-0677">Repeat</keyword>
<evidence type="ECO:0000256" key="6">
    <source>
        <dbReference type="ARBA" id="ARBA00022824"/>
    </source>
</evidence>
<feature type="transmembrane region" description="Helical" evidence="14">
    <location>
        <begin position="103"/>
        <end position="125"/>
    </location>
</feature>
<evidence type="ECO:0000256" key="5">
    <source>
        <dbReference type="ARBA" id="ARBA00022737"/>
    </source>
</evidence>
<dbReference type="EMBL" id="DS469595">
    <property type="protein sequence ID" value="EDO40216.1"/>
    <property type="molecule type" value="Genomic_DNA"/>
</dbReference>
<feature type="transmembrane region" description="Helical" evidence="14">
    <location>
        <begin position="16"/>
        <end position="36"/>
    </location>
</feature>
<dbReference type="PhylomeDB" id="A7S825"/>
<protein>
    <recommendedName>
        <fullName evidence="12">Solute carrier family 35 member G1</fullName>
    </recommendedName>
    <alternativeName>
        <fullName evidence="13">Transmembrane protein 20</fullName>
    </alternativeName>
</protein>
<dbReference type="InParanoid" id="A7S825"/>
<evidence type="ECO:0000256" key="13">
    <source>
        <dbReference type="ARBA" id="ARBA00082789"/>
    </source>
</evidence>
<keyword evidence="6" id="KW-0256">Endoplasmic reticulum</keyword>
<comment type="function">
    <text evidence="9">May play a role in intracellular calcium sensing and homeostasis. May act as a negative regulator of plasma membrane calcium-transporting ATPases preventing calcium efflux from the cell.</text>
</comment>
<evidence type="ECO:0000256" key="2">
    <source>
        <dbReference type="ARBA" id="ARBA00004651"/>
    </source>
</evidence>
<dbReference type="GO" id="GO:0005886">
    <property type="term" value="C:plasma membrane"/>
    <property type="evidence" value="ECO:0007669"/>
    <property type="project" value="UniProtKB-SubCell"/>
</dbReference>
<dbReference type="SUPFAM" id="SSF103481">
    <property type="entry name" value="Multidrug resistance efflux transporter EmrE"/>
    <property type="match status" value="1"/>
</dbReference>
<dbReference type="KEGG" id="nve:5511876"/>
<dbReference type="GO" id="GO:0016020">
    <property type="term" value="C:membrane"/>
    <property type="evidence" value="ECO:0000318"/>
    <property type="project" value="GO_Central"/>
</dbReference>
<name>A7S825_NEMVE</name>
<evidence type="ECO:0000313" key="17">
    <source>
        <dbReference type="Proteomes" id="UP000001593"/>
    </source>
</evidence>
<sequence length="197" mass="21575">MKHEENRETVSSVSKILGLLLAASSCVFFAISSLFVKLLGEIPPQEVVFFRSLVQLIFLLPPVIYSQSPALGERRQLPCLIVRGLAGTLALCCQFYAFQRIPLADATVIVFSSPIFTGILGYFILREAWGWFDAVATMLCFFGIILIVRPTFLFGREAGGLSSSDNWQQLTASLVALCGAVMTSIALIAIRKLQGVH</sequence>
<dbReference type="PANTHER" id="PTHR22911:SF6">
    <property type="entry name" value="SOLUTE CARRIER FAMILY 35 MEMBER G1"/>
    <property type="match status" value="1"/>
</dbReference>
<dbReference type="InterPro" id="IPR037185">
    <property type="entry name" value="EmrE-like"/>
</dbReference>
<keyword evidence="8 14" id="KW-0472">Membrane</keyword>
<evidence type="ECO:0000256" key="1">
    <source>
        <dbReference type="ARBA" id="ARBA00004477"/>
    </source>
</evidence>
<evidence type="ECO:0000256" key="11">
    <source>
        <dbReference type="ARBA" id="ARBA00064541"/>
    </source>
</evidence>
<keyword evidence="17" id="KW-1185">Reference proteome</keyword>
<dbReference type="HOGENOM" id="CLU_032828_1_2_1"/>
<reference evidence="16 17" key="1">
    <citation type="journal article" date="2007" name="Science">
        <title>Sea anemone genome reveals ancestral eumetazoan gene repertoire and genomic organization.</title>
        <authorList>
            <person name="Putnam N.H."/>
            <person name="Srivastava M."/>
            <person name="Hellsten U."/>
            <person name="Dirks B."/>
            <person name="Chapman J."/>
            <person name="Salamov A."/>
            <person name="Terry A."/>
            <person name="Shapiro H."/>
            <person name="Lindquist E."/>
            <person name="Kapitonov V.V."/>
            <person name="Jurka J."/>
            <person name="Genikhovich G."/>
            <person name="Grigoriev I.V."/>
            <person name="Lucas S.M."/>
            <person name="Steele R.E."/>
            <person name="Finnerty J.R."/>
            <person name="Technau U."/>
            <person name="Martindale M.Q."/>
            <person name="Rokhsar D.S."/>
        </authorList>
    </citation>
    <scope>NUCLEOTIDE SEQUENCE [LARGE SCALE GENOMIC DNA]</scope>
    <source>
        <strain evidence="17">CH2 X CH6</strain>
    </source>
</reference>
<evidence type="ECO:0000256" key="7">
    <source>
        <dbReference type="ARBA" id="ARBA00022989"/>
    </source>
</evidence>
<gene>
    <name evidence="16" type="ORF">NEMVEDRAFT_v1g108161</name>
</gene>
<dbReference type="PROSITE" id="PS51257">
    <property type="entry name" value="PROKAR_LIPOPROTEIN"/>
    <property type="match status" value="1"/>
</dbReference>
<feature type="domain" description="EamA" evidence="15">
    <location>
        <begin position="17"/>
        <end position="148"/>
    </location>
</feature>
<feature type="transmembrane region" description="Helical" evidence="14">
    <location>
        <begin position="48"/>
        <end position="65"/>
    </location>
</feature>
<keyword evidence="7 14" id="KW-1133">Transmembrane helix</keyword>
<evidence type="ECO:0000259" key="15">
    <source>
        <dbReference type="Pfam" id="PF00892"/>
    </source>
</evidence>
<dbReference type="InterPro" id="IPR000620">
    <property type="entry name" value="EamA_dom"/>
</dbReference>
<dbReference type="AlphaFoldDB" id="A7S825"/>
<feature type="non-terminal residue" evidence="16">
    <location>
        <position position="197"/>
    </location>
</feature>
<dbReference type="eggNOG" id="KOG4510">
    <property type="taxonomic scope" value="Eukaryota"/>
</dbReference>
<evidence type="ECO:0000256" key="10">
    <source>
        <dbReference type="ARBA" id="ARBA00061618"/>
    </source>
</evidence>
<dbReference type="Proteomes" id="UP000001593">
    <property type="component" value="Unassembled WGS sequence"/>
</dbReference>
<dbReference type="PANTHER" id="PTHR22911">
    <property type="entry name" value="ACYL-MALONYL CONDENSING ENZYME-RELATED"/>
    <property type="match status" value="1"/>
</dbReference>
<dbReference type="Pfam" id="PF00892">
    <property type="entry name" value="EamA"/>
    <property type="match status" value="1"/>
</dbReference>
<proteinExistence type="inferred from homology"/>
<evidence type="ECO:0000313" key="16">
    <source>
        <dbReference type="EMBL" id="EDO40216.1"/>
    </source>
</evidence>
<evidence type="ECO:0000256" key="3">
    <source>
        <dbReference type="ARBA" id="ARBA00022475"/>
    </source>
</evidence>